<evidence type="ECO:0000256" key="7">
    <source>
        <dbReference type="ARBA" id="ARBA00023136"/>
    </source>
</evidence>
<dbReference type="RefSeq" id="WP_140475844.1">
    <property type="nucleotide sequence ID" value="NZ_RCZD01000021.1"/>
</dbReference>
<dbReference type="PROSITE" id="PS50893">
    <property type="entry name" value="ABC_TRANSPORTER_2"/>
    <property type="match status" value="1"/>
</dbReference>
<gene>
    <name evidence="9" type="primary">fetA</name>
    <name evidence="9" type="ORF">EAH77_24210</name>
</gene>
<dbReference type="InterPro" id="IPR003593">
    <property type="entry name" value="AAA+_ATPase"/>
</dbReference>
<keyword evidence="2" id="KW-1003">Cell membrane</keyword>
<comment type="caution">
    <text evidence="9">The sequence shown here is derived from an EMBL/GenBank/DDBJ whole genome shotgun (WGS) entry which is preliminary data.</text>
</comment>
<evidence type="ECO:0000256" key="1">
    <source>
        <dbReference type="ARBA" id="ARBA00022448"/>
    </source>
</evidence>
<dbReference type="SMART" id="SM00382">
    <property type="entry name" value="AAA"/>
    <property type="match status" value="1"/>
</dbReference>
<dbReference type="SUPFAM" id="SSF52540">
    <property type="entry name" value="P-loop containing nucleoside triphosphate hydrolases"/>
    <property type="match status" value="1"/>
</dbReference>
<evidence type="ECO:0000256" key="5">
    <source>
        <dbReference type="ARBA" id="ARBA00022840"/>
    </source>
</evidence>
<dbReference type="GO" id="GO:0005524">
    <property type="term" value="F:ATP binding"/>
    <property type="evidence" value="ECO:0007669"/>
    <property type="project" value="UniProtKB-KW"/>
</dbReference>
<feature type="domain" description="ABC transporter" evidence="8">
    <location>
        <begin position="8"/>
        <end position="223"/>
    </location>
</feature>
<dbReference type="InterPro" id="IPR027417">
    <property type="entry name" value="P-loop_NTPase"/>
</dbReference>
<dbReference type="InterPro" id="IPR017871">
    <property type="entry name" value="ABC_transporter-like_CS"/>
</dbReference>
<keyword evidence="6" id="KW-1278">Translocase</keyword>
<dbReference type="EMBL" id="RCZD01000021">
    <property type="protein sequence ID" value="TPG53603.1"/>
    <property type="molecule type" value="Genomic_DNA"/>
</dbReference>
<dbReference type="NCBIfam" id="NF007601">
    <property type="entry name" value="PRK10247.1"/>
    <property type="match status" value="1"/>
</dbReference>
<dbReference type="Pfam" id="PF00005">
    <property type="entry name" value="ABC_tran"/>
    <property type="match status" value="1"/>
</dbReference>
<accession>A0A502FXD2</accession>
<reference evidence="9 10" key="1">
    <citation type="journal article" date="2019" name="Environ. Microbiol.">
        <title>Species interactions and distinct microbial communities in high Arctic permafrost affected cryosols are associated with the CH4 and CO2 gas fluxes.</title>
        <authorList>
            <person name="Altshuler I."/>
            <person name="Hamel J."/>
            <person name="Turney S."/>
            <person name="Magnuson E."/>
            <person name="Levesque R."/>
            <person name="Greer C."/>
            <person name="Whyte L.G."/>
        </authorList>
    </citation>
    <scope>NUCLEOTIDE SEQUENCE [LARGE SCALE GENOMIC DNA]</scope>
    <source>
        <strain evidence="9 10">E4</strain>
    </source>
</reference>
<dbReference type="Gene3D" id="3.40.50.300">
    <property type="entry name" value="P-loop containing nucleotide triphosphate hydrolases"/>
    <property type="match status" value="1"/>
</dbReference>
<keyword evidence="5 9" id="KW-0067">ATP-binding</keyword>
<keyword evidence="7" id="KW-0472">Membrane</keyword>
<keyword evidence="3" id="KW-0997">Cell inner membrane</keyword>
<keyword evidence="4" id="KW-0547">Nucleotide-binding</keyword>
<evidence type="ECO:0000256" key="4">
    <source>
        <dbReference type="ARBA" id="ARBA00022741"/>
    </source>
</evidence>
<dbReference type="PANTHER" id="PTHR43423:SF12">
    <property type="entry name" value="IRON EXPORT ATP-BINDING PROTEIN FETA-RELATED"/>
    <property type="match status" value="1"/>
</dbReference>
<sequence>MPQSGPLLQLQDVSFSLNNQTLLEPVSFTLNPGEFTLLTGPSGSGKSTLLKIIASLQTPTGGTIRFKGEDIARLKPETYRQQVSYCFQTPTLFGETVQDNLALPYEIRGKKMDVEKVKEWLMRVHLSADILDKRTQELSGGEKQRVSLLRNLQFLPDVLLLDEVTSALDEENKLNINQIIASLVREQQLAVLWVSHDQNEIRHAQNVITLTRHADEKTAHEPT</sequence>
<dbReference type="PANTHER" id="PTHR43423">
    <property type="entry name" value="ABC TRANSPORTER I FAMILY MEMBER 17"/>
    <property type="match status" value="1"/>
</dbReference>
<evidence type="ECO:0000313" key="10">
    <source>
        <dbReference type="Proteomes" id="UP000317663"/>
    </source>
</evidence>
<evidence type="ECO:0000256" key="6">
    <source>
        <dbReference type="ARBA" id="ARBA00022967"/>
    </source>
</evidence>
<evidence type="ECO:0000256" key="2">
    <source>
        <dbReference type="ARBA" id="ARBA00022475"/>
    </source>
</evidence>
<dbReference type="Proteomes" id="UP000317663">
    <property type="component" value="Unassembled WGS sequence"/>
</dbReference>
<dbReference type="GO" id="GO:0016887">
    <property type="term" value="F:ATP hydrolysis activity"/>
    <property type="evidence" value="ECO:0007669"/>
    <property type="project" value="InterPro"/>
</dbReference>
<evidence type="ECO:0000256" key="3">
    <source>
        <dbReference type="ARBA" id="ARBA00022519"/>
    </source>
</evidence>
<keyword evidence="1" id="KW-0813">Transport</keyword>
<dbReference type="OrthoDB" id="4408248at2"/>
<keyword evidence="10" id="KW-1185">Reference proteome</keyword>
<dbReference type="PROSITE" id="PS00211">
    <property type="entry name" value="ABC_TRANSPORTER_1"/>
    <property type="match status" value="1"/>
</dbReference>
<evidence type="ECO:0000313" key="9">
    <source>
        <dbReference type="EMBL" id="TPG53603.1"/>
    </source>
</evidence>
<proteinExistence type="predicted"/>
<dbReference type="InterPro" id="IPR003439">
    <property type="entry name" value="ABC_transporter-like_ATP-bd"/>
</dbReference>
<organism evidence="9 10">
    <name type="scientific">Ewingella americana</name>
    <dbReference type="NCBI Taxonomy" id="41202"/>
    <lineage>
        <taxon>Bacteria</taxon>
        <taxon>Pseudomonadati</taxon>
        <taxon>Pseudomonadota</taxon>
        <taxon>Gammaproteobacteria</taxon>
        <taxon>Enterobacterales</taxon>
        <taxon>Yersiniaceae</taxon>
        <taxon>Ewingella</taxon>
    </lineage>
</organism>
<name>A0A502FXD2_9GAMM</name>
<protein>
    <submittedName>
        <fullName evidence="9">Iron ABC transporter ATP-binding protein FetA</fullName>
    </submittedName>
</protein>
<evidence type="ECO:0000259" key="8">
    <source>
        <dbReference type="PROSITE" id="PS50893"/>
    </source>
</evidence>
<dbReference type="AlphaFoldDB" id="A0A502FXD2"/>